<reference evidence="1 2" key="1">
    <citation type="journal article" date="2020" name="Cell">
        <title>Large-Scale Comparative Analyses of Tick Genomes Elucidate Their Genetic Diversity and Vector Capacities.</title>
        <authorList>
            <consortium name="Tick Genome and Microbiome Consortium (TIGMIC)"/>
            <person name="Jia N."/>
            <person name="Wang J."/>
            <person name="Shi W."/>
            <person name="Du L."/>
            <person name="Sun Y."/>
            <person name="Zhan W."/>
            <person name="Jiang J.F."/>
            <person name="Wang Q."/>
            <person name="Zhang B."/>
            <person name="Ji P."/>
            <person name="Bell-Sakyi L."/>
            <person name="Cui X.M."/>
            <person name="Yuan T.T."/>
            <person name="Jiang B.G."/>
            <person name="Yang W.F."/>
            <person name="Lam T.T."/>
            <person name="Chang Q.C."/>
            <person name="Ding S.J."/>
            <person name="Wang X.J."/>
            <person name="Zhu J.G."/>
            <person name="Ruan X.D."/>
            <person name="Zhao L."/>
            <person name="Wei J.T."/>
            <person name="Ye R.Z."/>
            <person name="Que T.C."/>
            <person name="Du C.H."/>
            <person name="Zhou Y.H."/>
            <person name="Cheng J.X."/>
            <person name="Dai P.F."/>
            <person name="Guo W.B."/>
            <person name="Han X.H."/>
            <person name="Huang E.J."/>
            <person name="Li L.F."/>
            <person name="Wei W."/>
            <person name="Gao Y.C."/>
            <person name="Liu J.Z."/>
            <person name="Shao H.Z."/>
            <person name="Wang X."/>
            <person name="Wang C.C."/>
            <person name="Yang T.C."/>
            <person name="Huo Q.B."/>
            <person name="Li W."/>
            <person name="Chen H.Y."/>
            <person name="Chen S.E."/>
            <person name="Zhou L.G."/>
            <person name="Ni X.B."/>
            <person name="Tian J.H."/>
            <person name="Sheng Y."/>
            <person name="Liu T."/>
            <person name="Pan Y.S."/>
            <person name="Xia L.Y."/>
            <person name="Li J."/>
            <person name="Zhao F."/>
            <person name="Cao W.C."/>
        </authorList>
    </citation>
    <scope>NUCLEOTIDE SEQUENCE [LARGE SCALE GENOMIC DNA]</scope>
    <source>
        <strain evidence="1">HaeL-2018</strain>
    </source>
</reference>
<dbReference type="VEuPathDB" id="VectorBase:HLOH_063266"/>
<comment type="caution">
    <text evidence="1">The sequence shown here is derived from an EMBL/GenBank/DDBJ whole genome shotgun (WGS) entry which is preliminary data.</text>
</comment>
<accession>A0A9J6GI78</accession>
<sequence length="88" mass="9592">MRIDGDQNVLVMSAPCVTTAMTLSNIKKLTIDGKCYEVASYAPSPDNSYKGVIHNIDLDTTPDTVVKRIDDPSCEVVTSVGLETSKQW</sequence>
<organism evidence="1 2">
    <name type="scientific">Haemaphysalis longicornis</name>
    <name type="common">Bush tick</name>
    <dbReference type="NCBI Taxonomy" id="44386"/>
    <lineage>
        <taxon>Eukaryota</taxon>
        <taxon>Metazoa</taxon>
        <taxon>Ecdysozoa</taxon>
        <taxon>Arthropoda</taxon>
        <taxon>Chelicerata</taxon>
        <taxon>Arachnida</taxon>
        <taxon>Acari</taxon>
        <taxon>Parasitiformes</taxon>
        <taxon>Ixodida</taxon>
        <taxon>Ixodoidea</taxon>
        <taxon>Ixodidae</taxon>
        <taxon>Haemaphysalinae</taxon>
        <taxon>Haemaphysalis</taxon>
    </lineage>
</organism>
<dbReference type="Proteomes" id="UP000821853">
    <property type="component" value="Chromosome 5"/>
</dbReference>
<evidence type="ECO:0000313" key="2">
    <source>
        <dbReference type="Proteomes" id="UP000821853"/>
    </source>
</evidence>
<dbReference type="EMBL" id="JABSTR010000007">
    <property type="protein sequence ID" value="KAH9374601.1"/>
    <property type="molecule type" value="Genomic_DNA"/>
</dbReference>
<dbReference type="OrthoDB" id="10632545at2759"/>
<name>A0A9J6GI78_HAELO</name>
<gene>
    <name evidence="1" type="ORF">HPB48_017407</name>
</gene>
<protein>
    <submittedName>
        <fullName evidence="1">Uncharacterized protein</fullName>
    </submittedName>
</protein>
<keyword evidence="2" id="KW-1185">Reference proteome</keyword>
<dbReference type="AlphaFoldDB" id="A0A9J6GI78"/>
<proteinExistence type="predicted"/>
<evidence type="ECO:0000313" key="1">
    <source>
        <dbReference type="EMBL" id="KAH9374601.1"/>
    </source>
</evidence>